<evidence type="ECO:0000313" key="3">
    <source>
        <dbReference type="Proteomes" id="UP000293652"/>
    </source>
</evidence>
<dbReference type="InterPro" id="IPR004843">
    <property type="entry name" value="Calcineurin-like_PHP"/>
</dbReference>
<dbReference type="Proteomes" id="UP000293652">
    <property type="component" value="Unassembled WGS sequence"/>
</dbReference>
<dbReference type="AlphaFoldDB" id="A0A4V2IJA3"/>
<dbReference type="PANTHER" id="PTHR37844:SF2">
    <property type="entry name" value="SER_THR PROTEIN PHOSPHATASE SUPERFAMILY (AFU_ORTHOLOGUE AFUA_1G14840)"/>
    <property type="match status" value="1"/>
</dbReference>
<dbReference type="InterPro" id="IPR029052">
    <property type="entry name" value="Metallo-depent_PP-like"/>
</dbReference>
<protein>
    <submittedName>
        <fullName evidence="2">Phosphohydrolase</fullName>
    </submittedName>
</protein>
<dbReference type="EMBL" id="SIPC01000001">
    <property type="protein sequence ID" value="TAX72806.1"/>
    <property type="molecule type" value="Genomic_DNA"/>
</dbReference>
<name>A0A4V2IJA3_RHILE</name>
<comment type="caution">
    <text evidence="2">The sequence shown here is derived from an EMBL/GenBank/DDBJ whole genome shotgun (WGS) entry which is preliminary data.</text>
</comment>
<dbReference type="PANTHER" id="PTHR37844">
    <property type="entry name" value="SER/THR PROTEIN PHOSPHATASE SUPERFAMILY (AFU_ORTHOLOGUE AFUA_1G14840)"/>
    <property type="match status" value="1"/>
</dbReference>
<dbReference type="Pfam" id="PF00149">
    <property type="entry name" value="Metallophos"/>
    <property type="match status" value="1"/>
</dbReference>
<reference evidence="2 3" key="1">
    <citation type="submission" date="2019-02" db="EMBL/GenBank/DDBJ databases">
        <title>The genomic architecture of introgression among sibling species of bacteria.</title>
        <authorList>
            <person name="Cavassim M.I.A."/>
            <person name="Moeskjaer S."/>
            <person name="Moslemi C."/>
            <person name="Fields B."/>
            <person name="Bachmann A."/>
            <person name="Vilhjalmsson B."/>
            <person name="Schierup M.H."/>
            <person name="Young J.P.W."/>
            <person name="Andersen S.U."/>
        </authorList>
    </citation>
    <scope>NUCLEOTIDE SEQUENCE [LARGE SCALE GENOMIC DNA]</scope>
    <source>
        <strain evidence="2 3">SM145A</strain>
    </source>
</reference>
<dbReference type="SUPFAM" id="SSF56300">
    <property type="entry name" value="Metallo-dependent phosphatases"/>
    <property type="match status" value="1"/>
</dbReference>
<sequence>MKAWIVSDIHHSKMRDLRGDRLSVPNADVCICVGDITNSIDDTISFLLRVIESRMQVILILGNHDYYGSGIDFALERARRLIEGKRLYLLENQSLILEECRFIGATLWTDFCVSVGGDDHVPPEERRAKAFGLVPSKMMDFFSIFRSDERRPDENGMVTIKELLSRHRASRAFIDEELARPFDGRTIVLTHHAPLMQSFDPNFFGDTTNAAFASDLSDLIERRRPSLWIHGHIHKFRDYMFDKTRIICNPAGYYHERNYSGFRANFVIEL</sequence>
<evidence type="ECO:0000259" key="1">
    <source>
        <dbReference type="Pfam" id="PF00149"/>
    </source>
</evidence>
<organism evidence="2 3">
    <name type="scientific">Rhizobium leguminosarum</name>
    <dbReference type="NCBI Taxonomy" id="384"/>
    <lineage>
        <taxon>Bacteria</taxon>
        <taxon>Pseudomonadati</taxon>
        <taxon>Pseudomonadota</taxon>
        <taxon>Alphaproteobacteria</taxon>
        <taxon>Hyphomicrobiales</taxon>
        <taxon>Rhizobiaceae</taxon>
        <taxon>Rhizobium/Agrobacterium group</taxon>
        <taxon>Rhizobium</taxon>
    </lineage>
</organism>
<proteinExistence type="predicted"/>
<dbReference type="RefSeq" id="WP_130750010.1">
    <property type="nucleotide sequence ID" value="NZ_SIPC01000001.1"/>
</dbReference>
<accession>A0A4V2IJA3</accession>
<gene>
    <name evidence="2" type="ORF">ELI03_14140</name>
</gene>
<feature type="domain" description="Calcineurin-like phosphoesterase" evidence="1">
    <location>
        <begin position="1"/>
        <end position="235"/>
    </location>
</feature>
<dbReference type="Gene3D" id="3.60.21.10">
    <property type="match status" value="1"/>
</dbReference>
<evidence type="ECO:0000313" key="2">
    <source>
        <dbReference type="EMBL" id="TAX72806.1"/>
    </source>
</evidence>
<dbReference type="GO" id="GO:0016787">
    <property type="term" value="F:hydrolase activity"/>
    <property type="evidence" value="ECO:0007669"/>
    <property type="project" value="UniProtKB-KW"/>
</dbReference>
<keyword evidence="2" id="KW-0378">Hydrolase</keyword>